<gene>
    <name evidence="8" type="ordered locus">Desti_4686</name>
</gene>
<feature type="domain" description="VTT" evidence="7">
    <location>
        <begin position="80"/>
        <end position="197"/>
    </location>
</feature>
<dbReference type="KEGG" id="dti:Desti_4686"/>
<organism evidence="8 9">
    <name type="scientific">Desulfomonile tiedjei (strain ATCC 49306 / DSM 6799 / DCB-1)</name>
    <dbReference type="NCBI Taxonomy" id="706587"/>
    <lineage>
        <taxon>Bacteria</taxon>
        <taxon>Pseudomonadati</taxon>
        <taxon>Thermodesulfobacteriota</taxon>
        <taxon>Desulfomonilia</taxon>
        <taxon>Desulfomonilales</taxon>
        <taxon>Desulfomonilaceae</taxon>
        <taxon>Desulfomonile</taxon>
    </lineage>
</organism>
<sequence>MTELSREDFRKLVISLSLIVILTIALVVSWLMGWLNPIVSTMIAMFSGREQLRSYVESWGSWAPAIFMSIQALQVVFAPIPGELTGVVGGFIFGVAPNILYSTIGLTAGSMLAFTASRLIGLPLVKLVVPKDSMEHFGFLTRSRGIFLAAVFFIFPGFPKDILSYLLGLSPMGYVTFFLVSGLGRIPGTIMLSYSGAAVYHENWTLVIVLSVFCAVLVGIVYFRRERIERWLRTRSNQPV</sequence>
<dbReference type="Proteomes" id="UP000006055">
    <property type="component" value="Chromosome"/>
</dbReference>
<evidence type="ECO:0000313" key="8">
    <source>
        <dbReference type="EMBL" id="AFM27307.1"/>
    </source>
</evidence>
<feature type="transmembrane region" description="Helical" evidence="6">
    <location>
        <begin position="136"/>
        <end position="155"/>
    </location>
</feature>
<dbReference type="Pfam" id="PF09335">
    <property type="entry name" value="VTT_dom"/>
    <property type="match status" value="1"/>
</dbReference>
<proteinExistence type="inferred from homology"/>
<evidence type="ECO:0000256" key="3">
    <source>
        <dbReference type="ARBA" id="ARBA00022692"/>
    </source>
</evidence>
<keyword evidence="3 6" id="KW-0812">Transmembrane</keyword>
<comment type="subcellular location">
    <subcellularLocation>
        <location evidence="1 6">Cell membrane</location>
        <topology evidence="1 6">Multi-pass membrane protein</topology>
    </subcellularLocation>
</comment>
<dbReference type="InterPro" id="IPR015414">
    <property type="entry name" value="TMEM64"/>
</dbReference>
<feature type="transmembrane region" description="Helical" evidence="6">
    <location>
        <begin position="162"/>
        <end position="184"/>
    </location>
</feature>
<dbReference type="EMBL" id="CP003360">
    <property type="protein sequence ID" value="AFM27307.1"/>
    <property type="molecule type" value="Genomic_DNA"/>
</dbReference>
<dbReference type="GO" id="GO:0005886">
    <property type="term" value="C:plasma membrane"/>
    <property type="evidence" value="ECO:0007669"/>
    <property type="project" value="UniProtKB-SubCell"/>
</dbReference>
<dbReference type="HOGENOM" id="CLU_038944_5_1_7"/>
<accession>I4CCL6</accession>
<keyword evidence="2 6" id="KW-1003">Cell membrane</keyword>
<evidence type="ECO:0000256" key="2">
    <source>
        <dbReference type="ARBA" id="ARBA00022475"/>
    </source>
</evidence>
<evidence type="ECO:0000259" key="7">
    <source>
        <dbReference type="Pfam" id="PF09335"/>
    </source>
</evidence>
<dbReference type="PANTHER" id="PTHR12677:SF59">
    <property type="entry name" value="GOLGI APPARATUS MEMBRANE PROTEIN TVP38-RELATED"/>
    <property type="match status" value="1"/>
</dbReference>
<keyword evidence="5 6" id="KW-0472">Membrane</keyword>
<evidence type="ECO:0000256" key="5">
    <source>
        <dbReference type="ARBA" id="ARBA00023136"/>
    </source>
</evidence>
<dbReference type="AlphaFoldDB" id="I4CCL6"/>
<dbReference type="STRING" id="706587.Desti_4686"/>
<dbReference type="RefSeq" id="WP_014812415.1">
    <property type="nucleotide sequence ID" value="NC_018025.1"/>
</dbReference>
<protein>
    <recommendedName>
        <fullName evidence="6">TVP38/TMEM64 family membrane protein</fullName>
    </recommendedName>
</protein>
<name>I4CCL6_DESTA</name>
<comment type="similarity">
    <text evidence="6">Belongs to the TVP38/TMEM64 family.</text>
</comment>
<evidence type="ECO:0000256" key="6">
    <source>
        <dbReference type="RuleBase" id="RU366058"/>
    </source>
</evidence>
<dbReference type="PANTHER" id="PTHR12677">
    <property type="entry name" value="GOLGI APPARATUS MEMBRANE PROTEIN TVP38-RELATED"/>
    <property type="match status" value="1"/>
</dbReference>
<reference evidence="9" key="1">
    <citation type="submission" date="2012-06" db="EMBL/GenBank/DDBJ databases">
        <title>Complete sequence of chromosome of Desulfomonile tiedjei DSM 6799.</title>
        <authorList>
            <person name="Lucas S."/>
            <person name="Copeland A."/>
            <person name="Lapidus A."/>
            <person name="Glavina del Rio T."/>
            <person name="Dalin E."/>
            <person name="Tice H."/>
            <person name="Bruce D."/>
            <person name="Goodwin L."/>
            <person name="Pitluck S."/>
            <person name="Peters L."/>
            <person name="Ovchinnikova G."/>
            <person name="Zeytun A."/>
            <person name="Lu M."/>
            <person name="Kyrpides N."/>
            <person name="Mavromatis K."/>
            <person name="Ivanova N."/>
            <person name="Brettin T."/>
            <person name="Detter J.C."/>
            <person name="Han C."/>
            <person name="Larimer F."/>
            <person name="Land M."/>
            <person name="Hauser L."/>
            <person name="Markowitz V."/>
            <person name="Cheng J.-F."/>
            <person name="Hugenholtz P."/>
            <person name="Woyke T."/>
            <person name="Wu D."/>
            <person name="Spring S."/>
            <person name="Schroeder M."/>
            <person name="Brambilla E."/>
            <person name="Klenk H.-P."/>
            <person name="Eisen J.A."/>
        </authorList>
    </citation>
    <scope>NUCLEOTIDE SEQUENCE [LARGE SCALE GENOMIC DNA]</scope>
    <source>
        <strain evidence="9">ATCC 49306 / DSM 6799 / DCB-1</strain>
    </source>
</reference>
<keyword evidence="9" id="KW-1185">Reference proteome</keyword>
<dbReference type="InterPro" id="IPR032816">
    <property type="entry name" value="VTT_dom"/>
</dbReference>
<keyword evidence="4 6" id="KW-1133">Transmembrane helix</keyword>
<dbReference type="eggNOG" id="COG0398">
    <property type="taxonomic scope" value="Bacteria"/>
</dbReference>
<evidence type="ECO:0000256" key="1">
    <source>
        <dbReference type="ARBA" id="ARBA00004651"/>
    </source>
</evidence>
<evidence type="ECO:0000313" key="9">
    <source>
        <dbReference type="Proteomes" id="UP000006055"/>
    </source>
</evidence>
<feature type="transmembrane region" description="Helical" evidence="6">
    <location>
        <begin position="12"/>
        <end position="39"/>
    </location>
</feature>
<feature type="transmembrane region" description="Helical" evidence="6">
    <location>
        <begin position="204"/>
        <end position="223"/>
    </location>
</feature>
<feature type="transmembrane region" description="Helical" evidence="6">
    <location>
        <begin position="87"/>
        <end position="116"/>
    </location>
</feature>
<evidence type="ECO:0000256" key="4">
    <source>
        <dbReference type="ARBA" id="ARBA00022989"/>
    </source>
</evidence>
<dbReference type="OrthoDB" id="9812980at2"/>